<proteinExistence type="inferred from homology"/>
<dbReference type="EC" id="3.1.-.-" evidence="9"/>
<evidence type="ECO:0000256" key="3">
    <source>
        <dbReference type="ARBA" id="ARBA00022759"/>
    </source>
</evidence>
<keyword evidence="11" id="KW-1185">Reference proteome</keyword>
<dbReference type="RefSeq" id="WP_200673364.1">
    <property type="nucleotide sequence ID" value="NZ_JAACYA010000001.1"/>
</dbReference>
<keyword evidence="4 9" id="KW-0378">Hydrolase</keyword>
<reference evidence="10 11" key="1">
    <citation type="journal article" date="2021" name="Syst. Appl. Microbiol.">
        <title>Persephonella atlantica sp. nov.: How to adapt to physico-chemical gradients in high temperature hydrothermal habitats.</title>
        <authorList>
            <person name="Francois D.X."/>
            <person name="Godfroy A."/>
            <person name="Mathien C."/>
            <person name="Aube J."/>
            <person name="Cathalot C."/>
            <person name="Lesongeur F."/>
            <person name="L'Haridon S."/>
            <person name="Philippon X."/>
            <person name="Roussel E.G."/>
        </authorList>
    </citation>
    <scope>NUCLEOTIDE SEQUENCE [LARGE SCALE GENOMIC DNA]</scope>
    <source>
        <strain evidence="10 11">MO1340</strain>
    </source>
</reference>
<sequence>MKKAIYIFNDGQLKRKDNTLIFIKENEEKRVIPVNAVSEIHVFGELDLNKRVLEFLTSNKIPVYFYNYYGYYIGSYYPRDHLNSGMIILKQAQFYLKKEERMFLAKSFVYGAVANILKNLNYYKKSKEEYIKPFIEEIEEKSKEIDKKEDIPSLMALEGDIRKKYYEAFNVILNIGDFFFDKRTKRPPENPLNALISFGNSLIYTTILSQIYRTHLDPRIGYLHETNHRSFSLNLDLAEIFKPVIVDRVIFSLINKNQIQLKHFEEDIDFAYLNEKGKQIFIRAFEEKLNTTIKYKNLGKVSYRKLIRLECYKLYKHFFGEQIYQPFIANW</sequence>
<dbReference type="Proteomes" id="UP000772812">
    <property type="component" value="Unassembled WGS sequence"/>
</dbReference>
<name>A0ABS1GGA8_9AQUI</name>
<keyword evidence="7 9" id="KW-0238">DNA-binding</keyword>
<dbReference type="Pfam" id="PF01867">
    <property type="entry name" value="Cas_Cas1"/>
    <property type="match status" value="1"/>
</dbReference>
<dbReference type="PANTHER" id="PTHR43219:SF1">
    <property type="entry name" value="CRISPR-ASSOCIATED ENDONUCLEASE CAS1"/>
    <property type="match status" value="1"/>
</dbReference>
<dbReference type="GO" id="GO:0004519">
    <property type="term" value="F:endonuclease activity"/>
    <property type="evidence" value="ECO:0007669"/>
    <property type="project" value="UniProtKB-KW"/>
</dbReference>
<evidence type="ECO:0000256" key="8">
    <source>
        <dbReference type="ARBA" id="ARBA00023211"/>
    </source>
</evidence>
<keyword evidence="2 9" id="KW-0479">Metal-binding</keyword>
<keyword evidence="8 9" id="KW-0464">Manganese</keyword>
<dbReference type="InterPro" id="IPR042211">
    <property type="entry name" value="CRISPR-assoc_Cas1_N"/>
</dbReference>
<comment type="similarity">
    <text evidence="9">Belongs to the CRISPR-associated endonuclease Cas1 family.</text>
</comment>
<keyword evidence="6 9" id="KW-0051">Antiviral defense</keyword>
<dbReference type="NCBIfam" id="TIGR00287">
    <property type="entry name" value="cas1"/>
    <property type="match status" value="1"/>
</dbReference>
<evidence type="ECO:0000256" key="6">
    <source>
        <dbReference type="ARBA" id="ARBA00023118"/>
    </source>
</evidence>
<gene>
    <name evidence="10" type="primary">cas1b</name>
    <name evidence="9" type="synonym">cas1</name>
    <name evidence="10" type="ORF">GWK41_02660</name>
</gene>
<dbReference type="EMBL" id="JAACYA010000001">
    <property type="protein sequence ID" value="MBK3331968.1"/>
    <property type="molecule type" value="Genomic_DNA"/>
</dbReference>
<keyword evidence="5 9" id="KW-0460">Magnesium</keyword>
<evidence type="ECO:0000256" key="2">
    <source>
        <dbReference type="ARBA" id="ARBA00022723"/>
    </source>
</evidence>
<dbReference type="HAMAP" id="MF_01470">
    <property type="entry name" value="Cas1"/>
    <property type="match status" value="1"/>
</dbReference>
<evidence type="ECO:0000313" key="10">
    <source>
        <dbReference type="EMBL" id="MBK3331968.1"/>
    </source>
</evidence>
<dbReference type="Gene3D" id="3.100.10.20">
    <property type="entry name" value="CRISPR-associated endonuclease Cas1, N-terminal domain"/>
    <property type="match status" value="1"/>
</dbReference>
<evidence type="ECO:0000256" key="4">
    <source>
        <dbReference type="ARBA" id="ARBA00022801"/>
    </source>
</evidence>
<evidence type="ECO:0000256" key="1">
    <source>
        <dbReference type="ARBA" id="ARBA00022722"/>
    </source>
</evidence>
<comment type="cofactor">
    <cofactor evidence="9">
        <name>Mg(2+)</name>
        <dbReference type="ChEBI" id="CHEBI:18420"/>
    </cofactor>
    <cofactor evidence="9">
        <name>Mn(2+)</name>
        <dbReference type="ChEBI" id="CHEBI:29035"/>
    </cofactor>
</comment>
<protein>
    <recommendedName>
        <fullName evidence="9">CRISPR-associated endonuclease Cas1</fullName>
        <ecNumber evidence="9">3.1.-.-</ecNumber>
    </recommendedName>
</protein>
<comment type="caution">
    <text evidence="10">The sequence shown here is derived from an EMBL/GenBank/DDBJ whole genome shotgun (WGS) entry which is preliminary data.</text>
</comment>
<feature type="binding site" evidence="9">
    <location>
        <position position="239"/>
    </location>
    <ligand>
        <name>Mn(2+)</name>
        <dbReference type="ChEBI" id="CHEBI:29035"/>
    </ligand>
</feature>
<evidence type="ECO:0000313" key="11">
    <source>
        <dbReference type="Proteomes" id="UP000772812"/>
    </source>
</evidence>
<feature type="binding site" evidence="9">
    <location>
        <position position="224"/>
    </location>
    <ligand>
        <name>Mn(2+)</name>
        <dbReference type="ChEBI" id="CHEBI:29035"/>
    </ligand>
</feature>
<dbReference type="PANTHER" id="PTHR43219">
    <property type="entry name" value="CRISPR-ASSOCIATED ENDONUCLEASE CAS1"/>
    <property type="match status" value="1"/>
</dbReference>
<comment type="subunit">
    <text evidence="9">Homodimer, forms a heterotetramer with a Cas2 homodimer.</text>
</comment>
<dbReference type="Gene3D" id="1.20.120.920">
    <property type="entry name" value="CRISPR-associated endonuclease Cas1, C-terminal domain"/>
    <property type="match status" value="1"/>
</dbReference>
<dbReference type="InterPro" id="IPR002729">
    <property type="entry name" value="CRISPR-assoc_Cas1"/>
</dbReference>
<feature type="binding site" evidence="9">
    <location>
        <position position="158"/>
    </location>
    <ligand>
        <name>Mn(2+)</name>
        <dbReference type="ChEBI" id="CHEBI:29035"/>
    </ligand>
</feature>
<dbReference type="InterPro" id="IPR042206">
    <property type="entry name" value="CRISPR-assoc_Cas1_C"/>
</dbReference>
<organism evidence="10 11">
    <name type="scientific">Persephonella atlantica</name>
    <dbReference type="NCBI Taxonomy" id="2699429"/>
    <lineage>
        <taxon>Bacteria</taxon>
        <taxon>Pseudomonadati</taxon>
        <taxon>Aquificota</taxon>
        <taxon>Aquificia</taxon>
        <taxon>Aquificales</taxon>
        <taxon>Hydrogenothermaceae</taxon>
        <taxon>Persephonella</taxon>
    </lineage>
</organism>
<evidence type="ECO:0000256" key="5">
    <source>
        <dbReference type="ARBA" id="ARBA00022842"/>
    </source>
</evidence>
<comment type="function">
    <text evidence="9">CRISPR (clustered regularly interspaced short palindromic repeat), is an adaptive immune system that provides protection against mobile genetic elements (viruses, transposable elements and conjugative plasmids). CRISPR clusters contain spacers, sequences complementary to antecedent mobile elements, and target invading nucleic acids. CRISPR clusters are transcribed and processed into CRISPR RNA (crRNA). Acts as a dsDNA endonuclease. Involved in the integration of spacer DNA into the CRISPR cassette.</text>
</comment>
<accession>A0ABS1GGA8</accession>
<keyword evidence="1 9" id="KW-0540">Nuclease</keyword>
<evidence type="ECO:0000256" key="9">
    <source>
        <dbReference type="HAMAP-Rule" id="MF_01470"/>
    </source>
</evidence>
<keyword evidence="3 9" id="KW-0255">Endonuclease</keyword>
<dbReference type="NCBIfam" id="TIGR03641">
    <property type="entry name" value="cas1_HMARI"/>
    <property type="match status" value="1"/>
</dbReference>
<dbReference type="InterPro" id="IPR019858">
    <property type="entry name" value="CRISPR-assoc_Cas1_HMARI/TNEAP"/>
</dbReference>
<evidence type="ECO:0000256" key="7">
    <source>
        <dbReference type="ARBA" id="ARBA00023125"/>
    </source>
</evidence>